<protein>
    <submittedName>
        <fullName evidence="8">Uncharacterized protein</fullName>
    </submittedName>
</protein>
<evidence type="ECO:0000256" key="4">
    <source>
        <dbReference type="PROSITE-ProRule" id="PRU00035"/>
    </source>
</evidence>
<dbReference type="Gene3D" id="1.20.920.10">
    <property type="entry name" value="Bromodomain-like"/>
    <property type="match status" value="1"/>
</dbReference>
<dbReference type="InterPro" id="IPR036427">
    <property type="entry name" value="Bromodomain-like_sf"/>
</dbReference>
<feature type="compositionally biased region" description="Gly residues" evidence="5">
    <location>
        <begin position="806"/>
        <end position="819"/>
    </location>
</feature>
<dbReference type="PROSITE" id="PS00633">
    <property type="entry name" value="BROMODOMAIN_1"/>
    <property type="match status" value="1"/>
</dbReference>
<accession>A0A835XKS9</accession>
<dbReference type="OrthoDB" id="21449at2759"/>
<dbReference type="SMART" id="SM00297">
    <property type="entry name" value="BROMO"/>
    <property type="match status" value="1"/>
</dbReference>
<feature type="domain" description="Bromo" evidence="6">
    <location>
        <begin position="107"/>
        <end position="179"/>
    </location>
</feature>
<evidence type="ECO:0000256" key="1">
    <source>
        <dbReference type="ARBA" id="ARBA00023015"/>
    </source>
</evidence>
<dbReference type="Pfam" id="PF00439">
    <property type="entry name" value="Bromodomain"/>
    <property type="match status" value="1"/>
</dbReference>
<dbReference type="PRINTS" id="PR00503">
    <property type="entry name" value="BROMODOMAIN"/>
</dbReference>
<keyword evidence="2 4" id="KW-0103">Bromodomain</keyword>
<feature type="compositionally biased region" description="Low complexity" evidence="5">
    <location>
        <begin position="415"/>
        <end position="577"/>
    </location>
</feature>
<dbReference type="Proteomes" id="UP000612055">
    <property type="component" value="Unassembled WGS sequence"/>
</dbReference>
<dbReference type="InterPro" id="IPR027353">
    <property type="entry name" value="NET_dom"/>
</dbReference>
<feature type="compositionally biased region" description="Basic and acidic residues" evidence="5">
    <location>
        <begin position="78"/>
        <end position="87"/>
    </location>
</feature>
<feature type="compositionally biased region" description="Low complexity" evidence="5">
    <location>
        <begin position="320"/>
        <end position="336"/>
    </location>
</feature>
<evidence type="ECO:0000313" key="8">
    <source>
        <dbReference type="EMBL" id="KAG2482870.1"/>
    </source>
</evidence>
<evidence type="ECO:0000259" key="6">
    <source>
        <dbReference type="PROSITE" id="PS50014"/>
    </source>
</evidence>
<dbReference type="InterPro" id="IPR001487">
    <property type="entry name" value="Bromodomain"/>
</dbReference>
<comment type="caution">
    <text evidence="8">The sequence shown here is derived from an EMBL/GenBank/DDBJ whole genome shotgun (WGS) entry which is preliminary data.</text>
</comment>
<evidence type="ECO:0000313" key="9">
    <source>
        <dbReference type="Proteomes" id="UP000612055"/>
    </source>
</evidence>
<dbReference type="PANTHER" id="PTHR45926">
    <property type="entry name" value="OSJNBA0053K19.4 PROTEIN"/>
    <property type="match status" value="1"/>
</dbReference>
<keyword evidence="1" id="KW-0805">Transcription regulation</keyword>
<proteinExistence type="predicted"/>
<gene>
    <name evidence="8" type="ORF">HYH03_018214</name>
</gene>
<name>A0A835XKS9_9CHLO</name>
<evidence type="ECO:0000256" key="5">
    <source>
        <dbReference type="SAM" id="MobiDB-lite"/>
    </source>
</evidence>
<keyword evidence="9" id="KW-1185">Reference proteome</keyword>
<feature type="compositionally biased region" description="Low complexity" evidence="5">
    <location>
        <begin position="597"/>
        <end position="640"/>
    </location>
</feature>
<sequence length="949" mass="97957">MSKPLTPEAAARARTLYDEIKKLTEQRFLVNQELISKLNKALEKVRAVPAPGGFAAAAAKSQQAAKRTSQPSGLGLPDAKRPKLDGEQDKKIQDIWRQCATVLDYLMKKKNAPIFTKPVDPQRDGVPDYFKFISHPMDLGTIKNKLRERKYNDVREFAADVRLVWSNCRTYNQAGTIVRQFGDGLSDDWEKKWAEQNIEQRWDDLVLSRDPQAISLDRRIASSARQLLQRVNSVHMLPDADPSRSMTSVEKRKLSIALSELQGDQLAEVLNIIAENLKDVNPDDEEEIELDVDQLDNTTLWRLREYCDAVANKLPHAHHGAAPTKQAPPAAHKAAAAGGGGAAAATGAVSRPAHDNGKQAAGGANKPPARTESGSESDRYSAEQDVKGSNMVEQPQSNGGWTGGHGAKVQMQQQPAGEGDAAAAEAAPGEAADGAAAAAEDAGAAAEDAAAATETAPADTEATATEAAPAETETAAEAAPEGDAGEAGTAPVTEATPTEADGTEPAATEPEGTEPAATEAEAASADAGAAAEADTAQAEAAAGQAEAEDATAGGTEAAAPSETAATEATGAEPASEPNEAEQPEAEPAAAEADEAEAAPAKTAAGEGEAPPADTAAGDAEAPPADTAAGEAEGGEPAPAAEGEEAKPGAGGVAEMADAPAEAAPAEAAPSEAAAAGDGDGEGDADMAAAPEASQPAAAEGEGEGDAAASEAQPDGDTEMAAAEADAAAAEATLLAGRPPAAAVACCAVVRSIGQPNFVKNTRTAIPVDESATAPKDKPAIATDRKSNKDVVLNASAWTAAEEDPVEGGGEGGEAAGGGAEEGDDLWDTFRSVAEREKQQKADEEKRRKELEAEREKERLRAVAEARQAKEEEERRMREAEEAAAAEAKRAKDEARQKELEELQMQANTAQVYQPPDAQFAATIASGGADMAELGLVYKHDDTDDVNFDD</sequence>
<evidence type="ECO:0000259" key="7">
    <source>
        <dbReference type="PROSITE" id="PS51525"/>
    </source>
</evidence>
<dbReference type="PROSITE" id="PS50014">
    <property type="entry name" value="BROMODOMAIN_2"/>
    <property type="match status" value="1"/>
</dbReference>
<dbReference type="SUPFAM" id="SSF47370">
    <property type="entry name" value="Bromodomain"/>
    <property type="match status" value="1"/>
</dbReference>
<feature type="region of interest" description="Disordered" evidence="5">
    <location>
        <begin position="317"/>
        <end position="726"/>
    </location>
</feature>
<dbReference type="Gene3D" id="1.20.1270.220">
    <property type="match status" value="1"/>
</dbReference>
<feature type="compositionally biased region" description="Basic and acidic residues" evidence="5">
    <location>
        <begin position="376"/>
        <end position="386"/>
    </location>
</feature>
<feature type="region of interest" description="Disordered" evidence="5">
    <location>
        <begin position="796"/>
        <end position="902"/>
    </location>
</feature>
<feature type="compositionally biased region" description="Basic and acidic residues" evidence="5">
    <location>
        <begin position="832"/>
        <end position="900"/>
    </location>
</feature>
<dbReference type="AlphaFoldDB" id="A0A835XKS9"/>
<evidence type="ECO:0000256" key="2">
    <source>
        <dbReference type="ARBA" id="ARBA00023117"/>
    </source>
</evidence>
<dbReference type="Pfam" id="PF17035">
    <property type="entry name" value="BET"/>
    <property type="match status" value="1"/>
</dbReference>
<feature type="compositionally biased region" description="Low complexity" evidence="5">
    <location>
        <begin position="652"/>
        <end position="676"/>
    </location>
</feature>
<feature type="region of interest" description="Disordered" evidence="5">
    <location>
        <begin position="767"/>
        <end position="786"/>
    </location>
</feature>
<feature type="compositionally biased region" description="Low complexity" evidence="5">
    <location>
        <begin position="685"/>
        <end position="726"/>
    </location>
</feature>
<feature type="compositionally biased region" description="Basic and acidic residues" evidence="5">
    <location>
        <begin position="774"/>
        <end position="786"/>
    </location>
</feature>
<dbReference type="InterPro" id="IPR038336">
    <property type="entry name" value="NET_sf"/>
</dbReference>
<feature type="region of interest" description="Disordered" evidence="5">
    <location>
        <begin position="64"/>
        <end position="87"/>
    </location>
</feature>
<dbReference type="InterPro" id="IPR018359">
    <property type="entry name" value="Bromodomain_CS"/>
</dbReference>
<reference evidence="8" key="1">
    <citation type="journal article" date="2020" name="bioRxiv">
        <title>Comparative genomics of Chlamydomonas.</title>
        <authorList>
            <person name="Craig R.J."/>
            <person name="Hasan A.R."/>
            <person name="Ness R.W."/>
            <person name="Keightley P.D."/>
        </authorList>
    </citation>
    <scope>NUCLEOTIDE SEQUENCE</scope>
    <source>
        <strain evidence="8">CCAP 11/70</strain>
    </source>
</reference>
<dbReference type="EMBL" id="JAEHOE010000198">
    <property type="protein sequence ID" value="KAG2482870.1"/>
    <property type="molecule type" value="Genomic_DNA"/>
</dbReference>
<evidence type="ECO:0000256" key="3">
    <source>
        <dbReference type="ARBA" id="ARBA00023163"/>
    </source>
</evidence>
<organism evidence="8 9">
    <name type="scientific">Edaphochlamys debaryana</name>
    <dbReference type="NCBI Taxonomy" id="47281"/>
    <lineage>
        <taxon>Eukaryota</taxon>
        <taxon>Viridiplantae</taxon>
        <taxon>Chlorophyta</taxon>
        <taxon>core chlorophytes</taxon>
        <taxon>Chlorophyceae</taxon>
        <taxon>CS clade</taxon>
        <taxon>Chlamydomonadales</taxon>
        <taxon>Chlamydomonadales incertae sedis</taxon>
        <taxon>Edaphochlamys</taxon>
    </lineage>
</organism>
<keyword evidence="3" id="KW-0804">Transcription</keyword>
<feature type="domain" description="NET" evidence="7">
    <location>
        <begin position="236"/>
        <end position="318"/>
    </location>
</feature>
<dbReference type="PROSITE" id="PS51525">
    <property type="entry name" value="NET"/>
    <property type="match status" value="1"/>
</dbReference>